<reference evidence="2" key="2">
    <citation type="submission" date="2020-09" db="EMBL/GenBank/DDBJ databases">
        <authorList>
            <person name="Sun Q."/>
            <person name="Zhou Y."/>
        </authorList>
    </citation>
    <scope>NUCLEOTIDE SEQUENCE</scope>
    <source>
        <strain evidence="2">CGMCC 4.5737</strain>
    </source>
</reference>
<evidence type="ECO:0000313" key="2">
    <source>
        <dbReference type="EMBL" id="GGM75880.1"/>
    </source>
</evidence>
<dbReference type="GO" id="GO:0016301">
    <property type="term" value="F:kinase activity"/>
    <property type="evidence" value="ECO:0007669"/>
    <property type="project" value="InterPro"/>
</dbReference>
<dbReference type="InterPro" id="IPR006440">
    <property type="entry name" value="Doc"/>
</dbReference>
<dbReference type="InterPro" id="IPR053737">
    <property type="entry name" value="Type_II_TA_Toxin"/>
</dbReference>
<dbReference type="Pfam" id="PF02661">
    <property type="entry name" value="Fic"/>
    <property type="match status" value="1"/>
</dbReference>
<comment type="caution">
    <text evidence="2">The sequence shown here is derived from an EMBL/GenBank/DDBJ whole genome shotgun (WGS) entry which is preliminary data.</text>
</comment>
<accession>A0A8J3CD03</accession>
<dbReference type="SUPFAM" id="SSF140931">
    <property type="entry name" value="Fic-like"/>
    <property type="match status" value="1"/>
</dbReference>
<keyword evidence="3" id="KW-1185">Reference proteome</keyword>
<dbReference type="PANTHER" id="PTHR39426:SF1">
    <property type="entry name" value="HOMOLOGY TO DEATH-ON-CURING PROTEIN OF PHAGE P1"/>
    <property type="match status" value="1"/>
</dbReference>
<dbReference type="Gene3D" id="1.20.120.1870">
    <property type="entry name" value="Fic/DOC protein, Fido domain"/>
    <property type="match status" value="1"/>
</dbReference>
<dbReference type="EMBL" id="BMMK01000035">
    <property type="protein sequence ID" value="GGM75880.1"/>
    <property type="molecule type" value="Genomic_DNA"/>
</dbReference>
<proteinExistence type="predicted"/>
<gene>
    <name evidence="2" type="primary">doc</name>
    <name evidence="2" type="ORF">GCM10012275_53290</name>
</gene>
<reference evidence="2" key="1">
    <citation type="journal article" date="2014" name="Int. J. Syst. Evol. Microbiol.">
        <title>Complete genome sequence of Corynebacterium casei LMG S-19264T (=DSM 44701T), isolated from a smear-ripened cheese.</title>
        <authorList>
            <consortium name="US DOE Joint Genome Institute (JGI-PGF)"/>
            <person name="Walter F."/>
            <person name="Albersmeier A."/>
            <person name="Kalinowski J."/>
            <person name="Ruckert C."/>
        </authorList>
    </citation>
    <scope>NUCLEOTIDE SEQUENCE</scope>
    <source>
        <strain evidence="2">CGMCC 4.5737</strain>
    </source>
</reference>
<dbReference type="Proteomes" id="UP000637578">
    <property type="component" value="Unassembled WGS sequence"/>
</dbReference>
<dbReference type="RefSeq" id="WP_268239361.1">
    <property type="nucleotide sequence ID" value="NZ_BMMK01000035.1"/>
</dbReference>
<evidence type="ECO:0000313" key="3">
    <source>
        <dbReference type="Proteomes" id="UP000637578"/>
    </source>
</evidence>
<evidence type="ECO:0000259" key="1">
    <source>
        <dbReference type="PROSITE" id="PS51459"/>
    </source>
</evidence>
<dbReference type="PANTHER" id="PTHR39426">
    <property type="entry name" value="HOMOLOGY TO DEATH-ON-CURING PROTEIN OF PHAGE P1"/>
    <property type="match status" value="1"/>
</dbReference>
<protein>
    <submittedName>
        <fullName evidence="2">Toxin Doc</fullName>
    </submittedName>
</protein>
<sequence length="127" mass="13889">MIVYLKLEDVLVAHRVVTGTEHDAVRDLGLLQSAVDRPSATVFGDDAYPTVWEKAAALLESLARNHGFVDGNKRTAWVATWAFLEVNGHPLADWFDQDAAEDLVLAVAQGRLDVKRVASELVKFGCG</sequence>
<feature type="domain" description="Fido" evidence="1">
    <location>
        <begin position="5"/>
        <end position="127"/>
    </location>
</feature>
<dbReference type="NCBIfam" id="TIGR01550">
    <property type="entry name" value="DOC_P1"/>
    <property type="match status" value="1"/>
</dbReference>
<organism evidence="2 3">
    <name type="scientific">Longimycelium tulufanense</name>
    <dbReference type="NCBI Taxonomy" id="907463"/>
    <lineage>
        <taxon>Bacteria</taxon>
        <taxon>Bacillati</taxon>
        <taxon>Actinomycetota</taxon>
        <taxon>Actinomycetes</taxon>
        <taxon>Pseudonocardiales</taxon>
        <taxon>Pseudonocardiaceae</taxon>
        <taxon>Longimycelium</taxon>
    </lineage>
</organism>
<dbReference type="AlphaFoldDB" id="A0A8J3CD03"/>
<dbReference type="InterPro" id="IPR003812">
    <property type="entry name" value="Fido"/>
</dbReference>
<dbReference type="InterPro" id="IPR036597">
    <property type="entry name" value="Fido-like_dom_sf"/>
</dbReference>
<name>A0A8J3CD03_9PSEU</name>
<dbReference type="PROSITE" id="PS51459">
    <property type="entry name" value="FIDO"/>
    <property type="match status" value="1"/>
</dbReference>